<gene>
    <name evidence="2" type="ORF">E3T51_10215</name>
</gene>
<organism evidence="2 3">
    <name type="scientific">Cryobacterium serini</name>
    <dbReference type="NCBI Taxonomy" id="1259201"/>
    <lineage>
        <taxon>Bacteria</taxon>
        <taxon>Bacillati</taxon>
        <taxon>Actinomycetota</taxon>
        <taxon>Actinomycetes</taxon>
        <taxon>Micrococcales</taxon>
        <taxon>Microbacteriaceae</taxon>
        <taxon>Cryobacterium</taxon>
    </lineage>
</organism>
<feature type="transmembrane region" description="Helical" evidence="1">
    <location>
        <begin position="12"/>
        <end position="31"/>
    </location>
</feature>
<dbReference type="RefSeq" id="WP_134529726.1">
    <property type="nucleotide sequence ID" value="NZ_SOHN01000011.1"/>
</dbReference>
<dbReference type="AlphaFoldDB" id="A0A4R9BN17"/>
<keyword evidence="1" id="KW-0812">Transmembrane</keyword>
<reference evidence="2 3" key="1">
    <citation type="submission" date="2019-03" db="EMBL/GenBank/DDBJ databases">
        <title>Genomics of glacier-inhabiting Cryobacterium strains.</title>
        <authorList>
            <person name="Liu Q."/>
            <person name="Xin Y.-H."/>
        </authorList>
    </citation>
    <scope>NUCLEOTIDE SEQUENCE [LARGE SCALE GENOMIC DNA]</scope>
    <source>
        <strain evidence="2 3">Sr54</strain>
    </source>
</reference>
<keyword evidence="3" id="KW-1185">Reference proteome</keyword>
<keyword evidence="1" id="KW-1133">Transmembrane helix</keyword>
<evidence type="ECO:0000313" key="3">
    <source>
        <dbReference type="Proteomes" id="UP000297626"/>
    </source>
</evidence>
<keyword evidence="1" id="KW-0472">Membrane</keyword>
<comment type="caution">
    <text evidence="2">The sequence shown here is derived from an EMBL/GenBank/DDBJ whole genome shotgun (WGS) entry which is preliminary data.</text>
</comment>
<proteinExistence type="predicted"/>
<dbReference type="EMBL" id="SOHN01000011">
    <property type="protein sequence ID" value="TFD87827.1"/>
    <property type="molecule type" value="Genomic_DNA"/>
</dbReference>
<name>A0A4R9BN17_9MICO</name>
<feature type="transmembrane region" description="Helical" evidence="1">
    <location>
        <begin position="67"/>
        <end position="88"/>
    </location>
</feature>
<sequence length="201" mass="21720">MNNTNRALNRSVILLTGLVLLAAATLLGLLATQVTLRDAWNAVTEGVGGTVAGWLETTPLGGTQNSWIWFVLLALLLAIVALLLSFILRQGRGHSGHLISEHTTDWGTTQVDSAVAEQALHNALSEHPEFLSTRVTTYRVARDAVLKVSVTCRRGTSPTDVVRVVEQALHALDELLGLRIPAVLQISGGFRVRTSRTTRIT</sequence>
<protein>
    <recommendedName>
        <fullName evidence="4">Alkaline shock response membrane anchor protein AmaP</fullName>
    </recommendedName>
</protein>
<dbReference type="Proteomes" id="UP000297626">
    <property type="component" value="Unassembled WGS sequence"/>
</dbReference>
<evidence type="ECO:0000256" key="1">
    <source>
        <dbReference type="SAM" id="Phobius"/>
    </source>
</evidence>
<evidence type="ECO:0008006" key="4">
    <source>
        <dbReference type="Google" id="ProtNLM"/>
    </source>
</evidence>
<accession>A0A4R9BN17</accession>
<evidence type="ECO:0000313" key="2">
    <source>
        <dbReference type="EMBL" id="TFD87827.1"/>
    </source>
</evidence>